<accession>A0ACA9NYZ8</accession>
<gene>
    <name evidence="1" type="ORF">SPELUC_LOCUS10292</name>
</gene>
<keyword evidence="2" id="KW-1185">Reference proteome</keyword>
<evidence type="ECO:0000313" key="1">
    <source>
        <dbReference type="EMBL" id="CAG8683556.1"/>
    </source>
</evidence>
<organism evidence="1 2">
    <name type="scientific">Cetraspora pellucida</name>
    <dbReference type="NCBI Taxonomy" id="1433469"/>
    <lineage>
        <taxon>Eukaryota</taxon>
        <taxon>Fungi</taxon>
        <taxon>Fungi incertae sedis</taxon>
        <taxon>Mucoromycota</taxon>
        <taxon>Glomeromycotina</taxon>
        <taxon>Glomeromycetes</taxon>
        <taxon>Diversisporales</taxon>
        <taxon>Gigasporaceae</taxon>
        <taxon>Cetraspora</taxon>
    </lineage>
</organism>
<name>A0ACA9NYZ8_9GLOM</name>
<evidence type="ECO:0000313" key="2">
    <source>
        <dbReference type="Proteomes" id="UP000789366"/>
    </source>
</evidence>
<reference evidence="1" key="1">
    <citation type="submission" date="2021-06" db="EMBL/GenBank/DDBJ databases">
        <authorList>
            <person name="Kallberg Y."/>
            <person name="Tangrot J."/>
            <person name="Rosling A."/>
        </authorList>
    </citation>
    <scope>NUCLEOTIDE SEQUENCE</scope>
    <source>
        <strain evidence="1">28 12/20/2015</strain>
    </source>
</reference>
<feature type="non-terminal residue" evidence="1">
    <location>
        <position position="1"/>
    </location>
</feature>
<protein>
    <submittedName>
        <fullName evidence="1">16537_t:CDS:1</fullName>
    </submittedName>
</protein>
<proteinExistence type="predicted"/>
<sequence>TKEQQSDNTEQAGKTAMPTDRRKSTHWVDGNTHRKDKPDNSKESDTGETVRFLAVLCVFNTTTRLGPYDMIEYPQSRHTGLMKYTHRKDNSSFLWTFI</sequence>
<comment type="caution">
    <text evidence="1">The sequence shown here is derived from an EMBL/GenBank/DDBJ whole genome shotgun (WGS) entry which is preliminary data.</text>
</comment>
<dbReference type="Proteomes" id="UP000789366">
    <property type="component" value="Unassembled WGS sequence"/>
</dbReference>
<dbReference type="EMBL" id="CAJVPW010018796">
    <property type="protein sequence ID" value="CAG8683556.1"/>
    <property type="molecule type" value="Genomic_DNA"/>
</dbReference>